<dbReference type="EMBL" id="JAGZMU010000002">
    <property type="protein sequence ID" value="MBS4893184.1"/>
    <property type="molecule type" value="Genomic_DNA"/>
</dbReference>
<dbReference type="Proteomes" id="UP000778864">
    <property type="component" value="Unassembled WGS sequence"/>
</dbReference>
<protein>
    <submittedName>
        <fullName evidence="1">Uncharacterized protein</fullName>
    </submittedName>
</protein>
<proteinExistence type="predicted"/>
<sequence>MCISVNRIISCQDLLDLKPDEFNPCSVIISDGLPIDIVLDSEIYIHEAYDYIVVGDKDEFINYVYKNKLKAYCSEGLIRDRQIKPIIKQLEKIVRVLSYEDIQGNEEDLERCNYDDEFMLQLELRISMDDFYKFKLELACEEAEFQPNWASTTIYSRAGYTVRKGVPASKRLAVLFKLSDLFDRNISRNFETYCWYIKMFKSHSKCSYAIERRRRDLEALRYYEVHDGLIKYTEDFGRNLD</sequence>
<evidence type="ECO:0000313" key="1">
    <source>
        <dbReference type="EMBL" id="MBS4893184.1"/>
    </source>
</evidence>
<organism evidence="1 2">
    <name type="scientific">Veillonella parvula</name>
    <name type="common">Staphylococcus parvulus</name>
    <dbReference type="NCBI Taxonomy" id="29466"/>
    <lineage>
        <taxon>Bacteria</taxon>
        <taxon>Bacillati</taxon>
        <taxon>Bacillota</taxon>
        <taxon>Negativicutes</taxon>
        <taxon>Veillonellales</taxon>
        <taxon>Veillonellaceae</taxon>
        <taxon>Veillonella</taxon>
    </lineage>
</organism>
<accession>A0A943A3L5</accession>
<dbReference type="RefSeq" id="WP_278467216.1">
    <property type="nucleotide sequence ID" value="NZ_JAGZMU010000002.1"/>
</dbReference>
<name>A0A943A3L5_VEIPA</name>
<reference evidence="1" key="1">
    <citation type="submission" date="2021-02" db="EMBL/GenBank/DDBJ databases">
        <title>Infant gut strain persistence is associated with maternal origin, phylogeny, and functional potential including surface adhesion and iron acquisition.</title>
        <authorList>
            <person name="Lou Y.C."/>
        </authorList>
    </citation>
    <scope>NUCLEOTIDE SEQUENCE</scope>
    <source>
        <strain evidence="1">L3_108_031G1_dasL3_108_031G1_concoct_20</strain>
    </source>
</reference>
<dbReference type="AlphaFoldDB" id="A0A943A3L5"/>
<gene>
    <name evidence="1" type="ORF">KHZ90_05330</name>
</gene>
<comment type="caution">
    <text evidence="1">The sequence shown here is derived from an EMBL/GenBank/DDBJ whole genome shotgun (WGS) entry which is preliminary data.</text>
</comment>
<evidence type="ECO:0000313" key="2">
    <source>
        <dbReference type="Proteomes" id="UP000778864"/>
    </source>
</evidence>